<dbReference type="PANTHER" id="PTHR46233">
    <property type="entry name" value="HYDROXYACYLGLUTATHIONE HYDROLASE GLOC"/>
    <property type="match status" value="1"/>
</dbReference>
<dbReference type="EMBL" id="JAIOUQ010000009">
    <property type="protein sequence ID" value="MBZ2166030.1"/>
    <property type="molecule type" value="Genomic_DNA"/>
</dbReference>
<dbReference type="GO" id="GO:0016787">
    <property type="term" value="F:hydrolase activity"/>
    <property type="evidence" value="ECO:0007669"/>
    <property type="project" value="UniProtKB-KW"/>
</dbReference>
<evidence type="ECO:0000256" key="2">
    <source>
        <dbReference type="ARBA" id="ARBA00022723"/>
    </source>
</evidence>
<dbReference type="InterPro" id="IPR051453">
    <property type="entry name" value="MBL_Glyoxalase_II"/>
</dbReference>
<keyword evidence="3" id="KW-0378">Hydrolase</keyword>
<dbReference type="RefSeq" id="WP_223791613.1">
    <property type="nucleotide sequence ID" value="NZ_JAIOUQ010000009.1"/>
</dbReference>
<evidence type="ECO:0000313" key="6">
    <source>
        <dbReference type="EMBL" id="MBZ2166030.1"/>
    </source>
</evidence>
<evidence type="ECO:0000256" key="4">
    <source>
        <dbReference type="ARBA" id="ARBA00022833"/>
    </source>
</evidence>
<gene>
    <name evidence="6" type="ORF">K8N75_08265</name>
</gene>
<dbReference type="InterPro" id="IPR001279">
    <property type="entry name" value="Metallo-B-lactamas"/>
</dbReference>
<dbReference type="PANTHER" id="PTHR46233:SF3">
    <property type="entry name" value="HYDROXYACYLGLUTATHIONE HYDROLASE GLOC"/>
    <property type="match status" value="1"/>
</dbReference>
<organism evidence="6 7">
    <name type="scientific">Methanobacterium spitsbergense</name>
    <dbReference type="NCBI Taxonomy" id="2874285"/>
    <lineage>
        <taxon>Archaea</taxon>
        <taxon>Methanobacteriati</taxon>
        <taxon>Methanobacteriota</taxon>
        <taxon>Methanomada group</taxon>
        <taxon>Methanobacteria</taxon>
        <taxon>Methanobacteriales</taxon>
        <taxon>Methanobacteriaceae</taxon>
        <taxon>Methanobacterium</taxon>
    </lineage>
</organism>
<feature type="domain" description="Metallo-beta-lactamase" evidence="5">
    <location>
        <begin position="18"/>
        <end position="188"/>
    </location>
</feature>
<proteinExistence type="predicted"/>
<protein>
    <submittedName>
        <fullName evidence="6">MBL fold metallo-hydrolase</fullName>
    </submittedName>
</protein>
<evidence type="ECO:0000313" key="7">
    <source>
        <dbReference type="Proteomes" id="UP000825933"/>
    </source>
</evidence>
<evidence type="ECO:0000256" key="3">
    <source>
        <dbReference type="ARBA" id="ARBA00022801"/>
    </source>
</evidence>
<reference evidence="7" key="1">
    <citation type="journal article" date="2022" name="Microbiol. Resour. Announc.">
        <title>Draft Genome Sequence of a Methanogenic Archaeon from West Spitsbergen Permafrost.</title>
        <authorList>
            <person name="Trubitsyn V."/>
            <person name="Rivkina E."/>
            <person name="Shcherbakova V."/>
        </authorList>
    </citation>
    <scope>NUCLEOTIDE SEQUENCE [LARGE SCALE GENOMIC DNA]</scope>
    <source>
        <strain evidence="7">VT</strain>
    </source>
</reference>
<accession>A0A8T5UXX5</accession>
<dbReference type="SUPFAM" id="SSF56281">
    <property type="entry name" value="Metallo-hydrolase/oxidoreductase"/>
    <property type="match status" value="1"/>
</dbReference>
<sequence length="194" mass="21822">MKLWKSNHCTIYQVLNGRSNSFLISNQSTSILVDTCRKNSWETLTLQIDKLLGKNNLSNLILTHTHFDHAENASKIKEKYDSNIILHGIEAEYLKMGYAPLPKCNNGVTRFLIDVIGKKMESHYSYEPVDPDILIDENYSLNNLGFSVDIIHTPGHSNGSISVIIDDSIALVGDTLFGVFGNSVYPPFQMILKF</sequence>
<dbReference type="GO" id="GO:0046872">
    <property type="term" value="F:metal ion binding"/>
    <property type="evidence" value="ECO:0007669"/>
    <property type="project" value="UniProtKB-KW"/>
</dbReference>
<dbReference type="Proteomes" id="UP000825933">
    <property type="component" value="Unassembled WGS sequence"/>
</dbReference>
<comment type="caution">
    <text evidence="6">The sequence shown here is derived from an EMBL/GenBank/DDBJ whole genome shotgun (WGS) entry which is preliminary data.</text>
</comment>
<keyword evidence="7" id="KW-1185">Reference proteome</keyword>
<evidence type="ECO:0000256" key="1">
    <source>
        <dbReference type="ARBA" id="ARBA00001947"/>
    </source>
</evidence>
<evidence type="ECO:0000259" key="5">
    <source>
        <dbReference type="SMART" id="SM00849"/>
    </source>
</evidence>
<dbReference type="SMART" id="SM00849">
    <property type="entry name" value="Lactamase_B"/>
    <property type="match status" value="1"/>
</dbReference>
<name>A0A8T5UXX5_9EURY</name>
<keyword evidence="4" id="KW-0862">Zinc</keyword>
<dbReference type="InterPro" id="IPR036866">
    <property type="entry name" value="RibonucZ/Hydroxyglut_hydro"/>
</dbReference>
<dbReference type="Gene3D" id="3.60.15.10">
    <property type="entry name" value="Ribonuclease Z/Hydroxyacylglutathione hydrolase-like"/>
    <property type="match status" value="1"/>
</dbReference>
<dbReference type="AlphaFoldDB" id="A0A8T5UXX5"/>
<keyword evidence="2" id="KW-0479">Metal-binding</keyword>
<dbReference type="Pfam" id="PF00753">
    <property type="entry name" value="Lactamase_B"/>
    <property type="match status" value="1"/>
</dbReference>
<comment type="cofactor">
    <cofactor evidence="1">
        <name>Zn(2+)</name>
        <dbReference type="ChEBI" id="CHEBI:29105"/>
    </cofactor>
</comment>